<dbReference type="GO" id="GO:0016810">
    <property type="term" value="F:hydrolase activity, acting on carbon-nitrogen (but not peptide) bonds"/>
    <property type="evidence" value="ECO:0007669"/>
    <property type="project" value="TreeGrafter"/>
</dbReference>
<dbReference type="NCBIfam" id="NF040521">
    <property type="entry name" value="C45_proenzyme"/>
    <property type="match status" value="1"/>
</dbReference>
<dbReference type="Pfam" id="PF03417">
    <property type="entry name" value="AAT"/>
    <property type="match status" value="1"/>
</dbReference>
<dbReference type="PANTHER" id="PTHR28583">
    <property type="entry name" value="ACID AMIDASE"/>
    <property type="match status" value="1"/>
</dbReference>
<evidence type="ECO:0000313" key="3">
    <source>
        <dbReference type="Proteomes" id="UP000223913"/>
    </source>
</evidence>
<dbReference type="InterPro" id="IPR005079">
    <property type="entry name" value="Peptidase_C45_hydrolase"/>
</dbReference>
<sequence length="316" mass="35368">MIPEIITINLDLPARERWQFLADFKAELNALLGCYLNDLAGADFLFAEIGEYKHELIAEEYLEEIDCIAALSDYNPDEVLLANLYYDALKFYLGCTAFAVATEDQILHARNLDWWTDNNLLSKHSKIFEFTKDGQVIFKTVGWPGFIGALSGVKPGYFSLTLNAVSSKDPVEIATPVSFLLRDVLAGANSYVEAKRQLETTTIASDCLLLLAGTEATEMAVIERTPKRSAVRRPDSDFIAVTNDYKLIKNESFGGNELQATSCGRFERAEELLRDQIPEHAAACMKILQDDRIMMGITVQQMVFEVRSGKIDLIKT</sequence>
<organism evidence="2 3">
    <name type="scientific">Flavilitoribacter nigricans (strain ATCC 23147 / DSM 23189 / NBRC 102662 / NCIMB 1420 / SS-2)</name>
    <name type="common">Lewinella nigricans</name>
    <dbReference type="NCBI Taxonomy" id="1122177"/>
    <lineage>
        <taxon>Bacteria</taxon>
        <taxon>Pseudomonadati</taxon>
        <taxon>Bacteroidota</taxon>
        <taxon>Saprospiria</taxon>
        <taxon>Saprospirales</taxon>
        <taxon>Lewinellaceae</taxon>
        <taxon>Flavilitoribacter</taxon>
    </lineage>
</organism>
<comment type="caution">
    <text evidence="2">The sequence shown here is derived from an EMBL/GenBank/DDBJ whole genome shotgun (WGS) entry which is preliminary data.</text>
</comment>
<protein>
    <recommendedName>
        <fullName evidence="1">Peptidase C45 hydrolase domain-containing protein</fullName>
    </recommendedName>
</protein>
<gene>
    <name evidence="2" type="ORF">CRP01_26415</name>
</gene>
<dbReference type="PANTHER" id="PTHR28583:SF1">
    <property type="entry name" value="ACID CERAMIDASE"/>
    <property type="match status" value="1"/>
</dbReference>
<accession>A0A2D0N4W1</accession>
<dbReference type="RefSeq" id="WP_099153117.1">
    <property type="nucleotide sequence ID" value="NZ_PDUD01000031.1"/>
</dbReference>
<reference evidence="2 3" key="1">
    <citation type="submission" date="2017-10" db="EMBL/GenBank/DDBJ databases">
        <title>The draft genome sequence of Lewinella nigricans NBRC 102662.</title>
        <authorList>
            <person name="Wang K."/>
        </authorList>
    </citation>
    <scope>NUCLEOTIDE SEQUENCE [LARGE SCALE GENOMIC DNA]</scope>
    <source>
        <strain evidence="2 3">NBRC 102662</strain>
    </source>
</reference>
<keyword evidence="3" id="KW-1185">Reference proteome</keyword>
<dbReference type="Gene3D" id="3.60.60.10">
    <property type="entry name" value="Penicillin V Acylase, Chain A"/>
    <property type="match status" value="1"/>
</dbReference>
<dbReference type="AlphaFoldDB" id="A0A2D0N4W1"/>
<dbReference type="InterPro" id="IPR047794">
    <property type="entry name" value="C45_proenzyme-like"/>
</dbReference>
<name>A0A2D0N4W1_FLAN2</name>
<feature type="domain" description="Peptidase C45 hydrolase" evidence="1">
    <location>
        <begin position="136"/>
        <end position="290"/>
    </location>
</feature>
<evidence type="ECO:0000259" key="1">
    <source>
        <dbReference type="Pfam" id="PF03417"/>
    </source>
</evidence>
<evidence type="ECO:0000313" key="2">
    <source>
        <dbReference type="EMBL" id="PHN03535.1"/>
    </source>
</evidence>
<dbReference type="Proteomes" id="UP000223913">
    <property type="component" value="Unassembled WGS sequence"/>
</dbReference>
<dbReference type="OrthoDB" id="5480874at2"/>
<dbReference type="EMBL" id="PDUD01000031">
    <property type="protein sequence ID" value="PHN03535.1"/>
    <property type="molecule type" value="Genomic_DNA"/>
</dbReference>
<proteinExistence type="predicted"/>